<protein>
    <submittedName>
        <fullName evidence="1">Uncharacterized protein</fullName>
    </submittedName>
</protein>
<keyword evidence="2" id="KW-1185">Reference proteome</keyword>
<name>A0A0V0Z6H7_9BILA</name>
<evidence type="ECO:0000313" key="2">
    <source>
        <dbReference type="Proteomes" id="UP000054783"/>
    </source>
</evidence>
<dbReference type="EMBL" id="JYDQ01000376">
    <property type="protein sequence ID" value="KRY08008.1"/>
    <property type="molecule type" value="Genomic_DNA"/>
</dbReference>
<reference evidence="1 2" key="1">
    <citation type="submission" date="2015-01" db="EMBL/GenBank/DDBJ databases">
        <title>Evolution of Trichinella species and genotypes.</title>
        <authorList>
            <person name="Korhonen P.K."/>
            <person name="Edoardo P."/>
            <person name="Giuseppe L.R."/>
            <person name="Gasser R.B."/>
        </authorList>
    </citation>
    <scope>NUCLEOTIDE SEQUENCE [LARGE SCALE GENOMIC DNA]</scope>
    <source>
        <strain evidence="1">ISS2496</strain>
    </source>
</reference>
<dbReference type="Proteomes" id="UP000054783">
    <property type="component" value="Unassembled WGS sequence"/>
</dbReference>
<gene>
    <name evidence="1" type="ORF">T12_12366</name>
</gene>
<organism evidence="1 2">
    <name type="scientific">Trichinella patagoniensis</name>
    <dbReference type="NCBI Taxonomy" id="990121"/>
    <lineage>
        <taxon>Eukaryota</taxon>
        <taxon>Metazoa</taxon>
        <taxon>Ecdysozoa</taxon>
        <taxon>Nematoda</taxon>
        <taxon>Enoplea</taxon>
        <taxon>Dorylaimia</taxon>
        <taxon>Trichinellida</taxon>
        <taxon>Trichinellidae</taxon>
        <taxon>Trichinella</taxon>
    </lineage>
</organism>
<comment type="caution">
    <text evidence="1">The sequence shown here is derived from an EMBL/GenBank/DDBJ whole genome shotgun (WGS) entry which is preliminary data.</text>
</comment>
<evidence type="ECO:0000313" key="1">
    <source>
        <dbReference type="EMBL" id="KRY08008.1"/>
    </source>
</evidence>
<accession>A0A0V0Z6H7</accession>
<proteinExistence type="predicted"/>
<sequence length="291" mass="32250">MIHPGPPIQNPFTMLQLFTIPSISLYQRYTLNTPISHQFRVQYLPTTLRPPTQSCEPYRHSLHQSFGHPYPPTPVHHPSISLYLPSTHSTSDSTIYTLPASILSGIPPPTTHQAKIQSCVPERQPLSQSYSVAFPPAHSTSSINSSVPATHSTKLIQSAIPLPANPTYIYTDSFSHHSDPHHSRNNSLYTCSTQFHRIMRVESTPTTHPPLTQCCVPHLQCFHYSFGLPLPLATCLIPLIGVYGCPSHPTFILNDVPSYHTNCYCLIAACPTHTSQAPILSYIIGHHISIA</sequence>
<dbReference type="AlphaFoldDB" id="A0A0V0Z6H7"/>